<proteinExistence type="inferred from homology"/>
<keyword evidence="5 23" id="KW-0378">Hydrolase</keyword>
<evidence type="ECO:0000256" key="18">
    <source>
        <dbReference type="ARBA" id="ARBA00048002"/>
    </source>
</evidence>
<evidence type="ECO:0000256" key="2">
    <source>
        <dbReference type="ARBA" id="ARBA00005582"/>
    </source>
</evidence>
<sequence length="176" mass="19251">MRHRGVPRRRTLGRVELPVVCVAFLLREGVEGPEVLLGFKRTGLGLGRLVGIGGKVEQGETLVEGAVREIHEETGLVVDGADLTAVGVLDYLFPDEPSWSQRSHVFVGRVWQGEPVETDEIVPAWFRVDQVPFARMWDDAKRWLPGVLDGGRVAASFTFGPDLATVVAEGPWPAAD</sequence>
<evidence type="ECO:0000256" key="13">
    <source>
        <dbReference type="ARBA" id="ARBA00029673"/>
    </source>
</evidence>
<dbReference type="Pfam" id="PF00293">
    <property type="entry name" value="NUDIX"/>
    <property type="match status" value="1"/>
</dbReference>
<dbReference type="PROSITE" id="PS00893">
    <property type="entry name" value="NUDIX_BOX"/>
    <property type="match status" value="1"/>
</dbReference>
<comment type="subunit">
    <text evidence="3">Monomer.</text>
</comment>
<evidence type="ECO:0000256" key="6">
    <source>
        <dbReference type="ARBA" id="ARBA00022842"/>
    </source>
</evidence>
<dbReference type="Proteomes" id="UP000257479">
    <property type="component" value="Unassembled WGS sequence"/>
</dbReference>
<dbReference type="InterPro" id="IPR000086">
    <property type="entry name" value="NUDIX_hydrolase_dom"/>
</dbReference>
<comment type="function">
    <text evidence="21">Oxidized purine nucleoside triphosphate hydrolase which is a prominent sanitizer of the oxidized nucleotide pool. Catalyzes the hydrolysis of 2-oxo-dATP (2-hydroxy-dATP) into 2-oxo-dAMP. Also has a significant hydrolase activity toward 2-oxo-ATP, 8-oxo-dGTP and 8-oxo-dATP. Through the hydrolysis of oxidized purine nucleoside triphosphates, prevents their incorporation into DNA and the subsequent transversions A:T to C:G and G:C to T:A. Also catalyzes the hydrolysis of methylated purine nucleoside triphosphate preventing their integration into DNA. Through this antimutagenic activity protects cells from oxidative stress.</text>
</comment>
<feature type="domain" description="Nudix hydrolase" evidence="22">
    <location>
        <begin position="16"/>
        <end position="149"/>
    </location>
</feature>
<dbReference type="PANTHER" id="PTHR43758">
    <property type="entry name" value="7,8-DIHYDRO-8-OXOGUANINE TRIPHOSPHATASE"/>
    <property type="match status" value="1"/>
</dbReference>
<evidence type="ECO:0000256" key="5">
    <source>
        <dbReference type="ARBA" id="ARBA00022801"/>
    </source>
</evidence>
<comment type="catalytic activity">
    <reaction evidence="10">
        <text>2-oxo-ATP + H2O = 2-oxo-AMP + diphosphate + H(+)</text>
        <dbReference type="Rhea" id="RHEA:67392"/>
        <dbReference type="ChEBI" id="CHEBI:15377"/>
        <dbReference type="ChEBI" id="CHEBI:15378"/>
        <dbReference type="ChEBI" id="CHEBI:33019"/>
        <dbReference type="ChEBI" id="CHEBI:71395"/>
        <dbReference type="ChEBI" id="CHEBI:172878"/>
    </reaction>
    <physiologicalReaction direction="left-to-right" evidence="10">
        <dbReference type="Rhea" id="RHEA:67393"/>
    </physiologicalReaction>
</comment>
<dbReference type="Gene3D" id="3.90.79.10">
    <property type="entry name" value="Nucleoside Triphosphate Pyrophosphohydrolase"/>
    <property type="match status" value="1"/>
</dbReference>
<dbReference type="GO" id="GO:0005737">
    <property type="term" value="C:cytoplasm"/>
    <property type="evidence" value="ECO:0007669"/>
    <property type="project" value="TreeGrafter"/>
</dbReference>
<evidence type="ECO:0000256" key="7">
    <source>
        <dbReference type="ARBA" id="ARBA00024448"/>
    </source>
</evidence>
<evidence type="ECO:0000256" key="1">
    <source>
        <dbReference type="ARBA" id="ARBA00001946"/>
    </source>
</evidence>
<evidence type="ECO:0000256" key="14">
    <source>
        <dbReference type="ARBA" id="ARBA00030634"/>
    </source>
</evidence>
<evidence type="ECO:0000256" key="3">
    <source>
        <dbReference type="ARBA" id="ARBA00011245"/>
    </source>
</evidence>
<keyword evidence="4" id="KW-0479">Metal-binding</keyword>
<evidence type="ECO:0000256" key="11">
    <source>
        <dbReference type="ARBA" id="ARBA00026103"/>
    </source>
</evidence>
<dbReference type="PANTHER" id="PTHR43758:SF2">
    <property type="entry name" value="OXIDIZED PURINE NUCLEOSIDE TRIPHOSPHATE HYDROLASE"/>
    <property type="match status" value="1"/>
</dbReference>
<accession>A0A3C1KF19</accession>
<dbReference type="PROSITE" id="PS51462">
    <property type="entry name" value="NUDIX"/>
    <property type="match status" value="1"/>
</dbReference>
<evidence type="ECO:0000259" key="22">
    <source>
        <dbReference type="PROSITE" id="PS51462"/>
    </source>
</evidence>
<evidence type="ECO:0000256" key="20">
    <source>
        <dbReference type="ARBA" id="ARBA00049032"/>
    </source>
</evidence>
<comment type="catalytic activity">
    <reaction evidence="8">
        <text>2-oxo-dATP + H2O = 2-oxo-dAMP + diphosphate + H(+)</text>
        <dbReference type="Rhea" id="RHEA:31583"/>
        <dbReference type="ChEBI" id="CHEBI:15377"/>
        <dbReference type="ChEBI" id="CHEBI:15378"/>
        <dbReference type="ChEBI" id="CHEBI:33019"/>
        <dbReference type="ChEBI" id="CHEBI:63212"/>
        <dbReference type="ChEBI" id="CHEBI:77897"/>
        <dbReference type="EC" id="3.6.1.56"/>
    </reaction>
    <physiologicalReaction direction="left-to-right" evidence="8">
        <dbReference type="Rhea" id="RHEA:31584"/>
    </physiologicalReaction>
</comment>
<evidence type="ECO:0000256" key="10">
    <source>
        <dbReference type="ARBA" id="ARBA00024596"/>
    </source>
</evidence>
<evidence type="ECO:0000256" key="17">
    <source>
        <dbReference type="ARBA" id="ARBA00032071"/>
    </source>
</evidence>
<comment type="catalytic activity">
    <reaction evidence="7">
        <text>8-oxo-dATP + H2O = 8-oxo-dAMP + diphosphate + H(+)</text>
        <dbReference type="Rhea" id="RHEA:65396"/>
        <dbReference type="ChEBI" id="CHEBI:15377"/>
        <dbReference type="ChEBI" id="CHEBI:15378"/>
        <dbReference type="ChEBI" id="CHEBI:33019"/>
        <dbReference type="ChEBI" id="CHEBI:71361"/>
        <dbReference type="ChEBI" id="CHEBI:172871"/>
    </reaction>
    <physiologicalReaction direction="left-to-right" evidence="7">
        <dbReference type="Rhea" id="RHEA:65397"/>
    </physiologicalReaction>
</comment>
<evidence type="ECO:0000256" key="4">
    <source>
        <dbReference type="ARBA" id="ARBA00022723"/>
    </source>
</evidence>
<dbReference type="EMBL" id="DMNG01000188">
    <property type="protein sequence ID" value="HAN25093.1"/>
    <property type="molecule type" value="Genomic_DNA"/>
</dbReference>
<reference evidence="23 24" key="1">
    <citation type="journal article" date="2018" name="Nat. Biotechnol.">
        <title>A standardized bacterial taxonomy based on genome phylogeny substantially revises the tree of life.</title>
        <authorList>
            <person name="Parks D.H."/>
            <person name="Chuvochina M."/>
            <person name="Waite D.W."/>
            <person name="Rinke C."/>
            <person name="Skarshewski A."/>
            <person name="Chaumeil P.A."/>
            <person name="Hugenholtz P."/>
        </authorList>
    </citation>
    <scope>NUCLEOTIDE SEQUENCE [LARGE SCALE GENOMIC DNA]</scope>
    <source>
        <strain evidence="23">UBA9152</strain>
    </source>
</reference>
<protein>
    <recommendedName>
        <fullName evidence="12">Oxidized purine nucleoside triphosphate hydrolase</fullName>
        <ecNumber evidence="11">3.6.1.56</ecNumber>
    </recommendedName>
    <alternativeName>
        <fullName evidence="16">2-hydroxy-dATP diphosphatase</fullName>
    </alternativeName>
    <alternativeName>
        <fullName evidence="15">7,8-dihydro-8-oxoguanine triphosphatase</fullName>
    </alternativeName>
    <alternativeName>
        <fullName evidence="14">8-oxo-dGTPase</fullName>
    </alternativeName>
    <alternativeName>
        <fullName evidence="17">Methylated purine nucleoside triphosphate hydrolase</fullName>
    </alternativeName>
    <alternativeName>
        <fullName evidence="13">Nucleoside diphosphate-linked moiety X motif 1</fullName>
    </alternativeName>
</protein>
<comment type="catalytic activity">
    <reaction evidence="20">
        <text>N(6)-methyl-dATP + H2O = N(6)-methyl-dAMP + diphosphate + H(+)</text>
        <dbReference type="Rhea" id="RHEA:67604"/>
        <dbReference type="ChEBI" id="CHEBI:15377"/>
        <dbReference type="ChEBI" id="CHEBI:15378"/>
        <dbReference type="ChEBI" id="CHEBI:33019"/>
        <dbReference type="ChEBI" id="CHEBI:169976"/>
        <dbReference type="ChEBI" id="CHEBI:172872"/>
    </reaction>
    <physiologicalReaction direction="left-to-right" evidence="20">
        <dbReference type="Rhea" id="RHEA:67605"/>
    </physiologicalReaction>
</comment>
<dbReference type="EC" id="3.6.1.56" evidence="11"/>
<evidence type="ECO:0000256" key="15">
    <source>
        <dbReference type="ARBA" id="ARBA00030682"/>
    </source>
</evidence>
<comment type="similarity">
    <text evidence="2">Belongs to the Nudix hydrolase family.</text>
</comment>
<dbReference type="GO" id="GO:0042262">
    <property type="term" value="P:DNA protection"/>
    <property type="evidence" value="ECO:0007669"/>
    <property type="project" value="InterPro"/>
</dbReference>
<evidence type="ECO:0000313" key="23">
    <source>
        <dbReference type="EMBL" id="HAN25093.1"/>
    </source>
</evidence>
<name>A0A3C1KF19_9MICO</name>
<dbReference type="CDD" id="cd03427">
    <property type="entry name" value="NUDIX_MTH1_Nudt1"/>
    <property type="match status" value="1"/>
</dbReference>
<dbReference type="AlphaFoldDB" id="A0A3C1KF19"/>
<evidence type="ECO:0000256" key="9">
    <source>
        <dbReference type="ARBA" id="ARBA00024486"/>
    </source>
</evidence>
<gene>
    <name evidence="23" type="ORF">DCP95_11050</name>
</gene>
<evidence type="ECO:0000256" key="21">
    <source>
        <dbReference type="ARBA" id="ARBA00053094"/>
    </source>
</evidence>
<dbReference type="GO" id="GO:0046872">
    <property type="term" value="F:metal ion binding"/>
    <property type="evidence" value="ECO:0007669"/>
    <property type="project" value="UniProtKB-KW"/>
</dbReference>
<evidence type="ECO:0000256" key="16">
    <source>
        <dbReference type="ARBA" id="ARBA00031927"/>
    </source>
</evidence>
<evidence type="ECO:0000256" key="19">
    <source>
        <dbReference type="ARBA" id="ARBA00048894"/>
    </source>
</evidence>
<dbReference type="GO" id="GO:0008413">
    <property type="term" value="F:8-oxo-7,8-dihydroguanosine triphosphate pyrophosphatase activity"/>
    <property type="evidence" value="ECO:0007669"/>
    <property type="project" value="InterPro"/>
</dbReference>
<dbReference type="InterPro" id="IPR015797">
    <property type="entry name" value="NUDIX_hydrolase-like_dom_sf"/>
</dbReference>
<organism evidence="23 24">
    <name type="scientific">Microbacterium ginsengisoli</name>
    <dbReference type="NCBI Taxonomy" id="400772"/>
    <lineage>
        <taxon>Bacteria</taxon>
        <taxon>Bacillati</taxon>
        <taxon>Actinomycetota</taxon>
        <taxon>Actinomycetes</taxon>
        <taxon>Micrococcales</taxon>
        <taxon>Microbacteriaceae</taxon>
        <taxon>Microbacterium</taxon>
    </lineage>
</organism>
<comment type="catalytic activity">
    <reaction evidence="9">
        <text>8-oxo-dGTP + H2O = 8-oxo-dGMP + diphosphate + H(+)</text>
        <dbReference type="Rhea" id="RHEA:31575"/>
        <dbReference type="ChEBI" id="CHEBI:15377"/>
        <dbReference type="ChEBI" id="CHEBI:15378"/>
        <dbReference type="ChEBI" id="CHEBI:33019"/>
        <dbReference type="ChEBI" id="CHEBI:63224"/>
        <dbReference type="ChEBI" id="CHEBI:77896"/>
    </reaction>
    <physiologicalReaction direction="left-to-right" evidence="9">
        <dbReference type="Rhea" id="RHEA:31576"/>
    </physiologicalReaction>
</comment>
<dbReference type="PRINTS" id="PR01403">
    <property type="entry name" value="8OXTPHPHTASE"/>
</dbReference>
<comment type="catalytic activity">
    <reaction evidence="18">
        <text>N(6)-methyl-ATP + H2O = N(6)-methyl-AMP + diphosphate + H(+)</text>
        <dbReference type="Rhea" id="RHEA:67608"/>
        <dbReference type="ChEBI" id="CHEBI:15377"/>
        <dbReference type="ChEBI" id="CHEBI:15378"/>
        <dbReference type="ChEBI" id="CHEBI:33019"/>
        <dbReference type="ChEBI" id="CHEBI:144842"/>
        <dbReference type="ChEBI" id="CHEBI:172873"/>
    </reaction>
    <physiologicalReaction direction="left-to-right" evidence="18">
        <dbReference type="Rhea" id="RHEA:67609"/>
    </physiologicalReaction>
</comment>
<dbReference type="InterPro" id="IPR020084">
    <property type="entry name" value="NUDIX_hydrolase_CS"/>
</dbReference>
<keyword evidence="6" id="KW-0460">Magnesium</keyword>
<comment type="cofactor">
    <cofactor evidence="1">
        <name>Mg(2+)</name>
        <dbReference type="ChEBI" id="CHEBI:18420"/>
    </cofactor>
</comment>
<comment type="caution">
    <text evidence="23">The sequence shown here is derived from an EMBL/GenBank/DDBJ whole genome shotgun (WGS) entry which is preliminary data.</text>
</comment>
<evidence type="ECO:0000256" key="8">
    <source>
        <dbReference type="ARBA" id="ARBA00024459"/>
    </source>
</evidence>
<dbReference type="GO" id="GO:0008828">
    <property type="term" value="F:dATP diphosphatase activity"/>
    <property type="evidence" value="ECO:0007669"/>
    <property type="project" value="UniProtKB-EC"/>
</dbReference>
<evidence type="ECO:0000256" key="12">
    <source>
        <dbReference type="ARBA" id="ARBA00026218"/>
    </source>
</evidence>
<evidence type="ECO:0000313" key="24">
    <source>
        <dbReference type="Proteomes" id="UP000257479"/>
    </source>
</evidence>
<dbReference type="SUPFAM" id="SSF55811">
    <property type="entry name" value="Nudix"/>
    <property type="match status" value="1"/>
</dbReference>
<dbReference type="InterPro" id="IPR003563">
    <property type="entry name" value="8ODP"/>
</dbReference>
<comment type="catalytic activity">
    <reaction evidence="19">
        <text>O(6)-methyl-dGTP + H2O = O(6)-methyl-dGMP + diphosphate + H(+)</text>
        <dbReference type="Rhea" id="RHEA:67600"/>
        <dbReference type="ChEBI" id="CHEBI:15377"/>
        <dbReference type="ChEBI" id="CHEBI:15378"/>
        <dbReference type="ChEBI" id="CHEBI:33019"/>
        <dbReference type="ChEBI" id="CHEBI:169974"/>
        <dbReference type="ChEBI" id="CHEBI:169975"/>
    </reaction>
    <physiologicalReaction direction="left-to-right" evidence="19">
        <dbReference type="Rhea" id="RHEA:67601"/>
    </physiologicalReaction>
</comment>